<sequence>MPRLTLTEVDALAARAHAGQVDKIGVPYVEHVRAVAAALAPFGTGLQMAGLLHDVLEDTELTAEDLLRAGVPSAVVATVRAVTKAPGADYTAMLHAITADHSATLLKIADNAHNSRPDRAARLAEEQRHRLAERYRAARAVLWPAASPADVRAIVATANPALLAELAE</sequence>
<protein>
    <submittedName>
        <fullName evidence="1">HD domain-containing protein</fullName>
    </submittedName>
</protein>
<reference evidence="1" key="1">
    <citation type="submission" date="2024-06" db="EMBL/GenBank/DDBJ databases">
        <title>The genome sequences of Kitasatospora sp. strain HUAS MG31.</title>
        <authorList>
            <person name="Mo P."/>
        </authorList>
    </citation>
    <scope>NUCLEOTIDE SEQUENCE</scope>
    <source>
        <strain evidence="1">HUAS MG31</strain>
    </source>
</reference>
<dbReference type="PANTHER" id="PTHR46246:SF1">
    <property type="entry name" value="GUANOSINE-3',5'-BIS(DIPHOSPHATE) 3'-PYROPHOSPHOHYDROLASE MESH1"/>
    <property type="match status" value="1"/>
</dbReference>
<organism evidence="1">
    <name type="scientific">Kitasatospora camelliae</name>
    <dbReference type="NCBI Taxonomy" id="3156397"/>
    <lineage>
        <taxon>Bacteria</taxon>
        <taxon>Bacillati</taxon>
        <taxon>Actinomycetota</taxon>
        <taxon>Actinomycetes</taxon>
        <taxon>Kitasatosporales</taxon>
        <taxon>Streptomycetaceae</taxon>
        <taxon>Kitasatospora</taxon>
    </lineage>
</organism>
<dbReference type="AlphaFoldDB" id="A0AAU8K436"/>
<gene>
    <name evidence="1" type="ORF">ABWK59_30980</name>
</gene>
<dbReference type="KEGG" id="kcm:ABWK59_30980"/>
<dbReference type="InterPro" id="IPR052194">
    <property type="entry name" value="MESH1"/>
</dbReference>
<dbReference type="Pfam" id="PF13328">
    <property type="entry name" value="HD_4"/>
    <property type="match status" value="1"/>
</dbReference>
<dbReference type="GO" id="GO:0008893">
    <property type="term" value="F:guanosine-3',5'-bis(diphosphate) 3'-diphosphatase activity"/>
    <property type="evidence" value="ECO:0007669"/>
    <property type="project" value="TreeGrafter"/>
</dbReference>
<dbReference type="EMBL" id="CP159872">
    <property type="protein sequence ID" value="XCM83034.1"/>
    <property type="molecule type" value="Genomic_DNA"/>
</dbReference>
<dbReference type="RefSeq" id="WP_354643969.1">
    <property type="nucleotide sequence ID" value="NZ_CP159872.1"/>
</dbReference>
<dbReference type="Gene3D" id="1.10.3210.10">
    <property type="entry name" value="Hypothetical protein af1432"/>
    <property type="match status" value="1"/>
</dbReference>
<dbReference type="PANTHER" id="PTHR46246">
    <property type="entry name" value="GUANOSINE-3',5'-BIS(DIPHOSPHATE) 3'-PYROPHOSPHOHYDROLASE MESH1"/>
    <property type="match status" value="1"/>
</dbReference>
<proteinExistence type="predicted"/>
<accession>A0AAU8K436</accession>
<dbReference type="SUPFAM" id="SSF109604">
    <property type="entry name" value="HD-domain/PDEase-like"/>
    <property type="match status" value="1"/>
</dbReference>
<evidence type="ECO:0000313" key="1">
    <source>
        <dbReference type="EMBL" id="XCM83034.1"/>
    </source>
</evidence>
<name>A0AAU8K436_9ACTN</name>